<keyword evidence="1" id="KW-1133">Transmembrane helix</keyword>
<name>A0A2T3ZY07_TRIHA</name>
<dbReference type="AlphaFoldDB" id="A0A2T3ZY07"/>
<organism evidence="2 3">
    <name type="scientific">Trichoderma harzianum CBS 226.95</name>
    <dbReference type="NCBI Taxonomy" id="983964"/>
    <lineage>
        <taxon>Eukaryota</taxon>
        <taxon>Fungi</taxon>
        <taxon>Dikarya</taxon>
        <taxon>Ascomycota</taxon>
        <taxon>Pezizomycotina</taxon>
        <taxon>Sordariomycetes</taxon>
        <taxon>Hypocreomycetidae</taxon>
        <taxon>Hypocreales</taxon>
        <taxon>Hypocreaceae</taxon>
        <taxon>Trichoderma</taxon>
    </lineage>
</organism>
<gene>
    <name evidence="2" type="ORF">M431DRAFT_512510</name>
</gene>
<evidence type="ECO:0000256" key="1">
    <source>
        <dbReference type="SAM" id="Phobius"/>
    </source>
</evidence>
<keyword evidence="1" id="KW-0812">Transmembrane</keyword>
<feature type="non-terminal residue" evidence="2">
    <location>
        <position position="77"/>
    </location>
</feature>
<dbReference type="RefSeq" id="XP_024769378.1">
    <property type="nucleotide sequence ID" value="XM_024919853.1"/>
</dbReference>
<proteinExistence type="predicted"/>
<reference evidence="2 3" key="1">
    <citation type="submission" date="2016-07" db="EMBL/GenBank/DDBJ databases">
        <title>Multiple horizontal gene transfer events from other fungi enriched the ability of initially mycotrophic Trichoderma (Ascomycota) to feed on dead plant biomass.</title>
        <authorList>
            <consortium name="DOE Joint Genome Institute"/>
            <person name="Aerts A."/>
            <person name="Atanasova L."/>
            <person name="Chenthamara K."/>
            <person name="Zhang J."/>
            <person name="Grujic M."/>
            <person name="Henrissat B."/>
            <person name="Kuo A."/>
            <person name="Salamov A."/>
            <person name="Lipzen A."/>
            <person name="Labutti K."/>
            <person name="Barry K."/>
            <person name="Miao Y."/>
            <person name="Rahimi M.J."/>
            <person name="Shen Q."/>
            <person name="Grigoriev I.V."/>
            <person name="Kubicek C.P."/>
            <person name="Druzhinina I.S."/>
        </authorList>
    </citation>
    <scope>NUCLEOTIDE SEQUENCE [LARGE SCALE GENOMIC DNA]</scope>
    <source>
        <strain evidence="2 3">CBS 226.95</strain>
    </source>
</reference>
<accession>A0A2T3ZY07</accession>
<protein>
    <submittedName>
        <fullName evidence="2">Uncharacterized protein</fullName>
    </submittedName>
</protein>
<evidence type="ECO:0000313" key="2">
    <source>
        <dbReference type="EMBL" id="PTB49701.1"/>
    </source>
</evidence>
<keyword evidence="3" id="KW-1185">Reference proteome</keyword>
<dbReference type="EMBL" id="KZ679690">
    <property type="protein sequence ID" value="PTB49701.1"/>
    <property type="molecule type" value="Genomic_DNA"/>
</dbReference>
<evidence type="ECO:0000313" key="3">
    <source>
        <dbReference type="Proteomes" id="UP000241690"/>
    </source>
</evidence>
<sequence length="77" mass="8631">MEPLFPPNRKYFHDADWLAACSCGVWCFFSFLLGELEIYWGVFTGDEGSWLTALAGNVVWSKQEDANIGFLGPAPCH</sequence>
<dbReference type="Proteomes" id="UP000241690">
    <property type="component" value="Unassembled WGS sequence"/>
</dbReference>
<dbReference type="GeneID" id="36628422"/>
<feature type="transmembrane region" description="Helical" evidence="1">
    <location>
        <begin position="15"/>
        <end position="33"/>
    </location>
</feature>
<keyword evidence="1" id="KW-0472">Membrane</keyword>